<dbReference type="Pfam" id="PF03591">
    <property type="entry name" value="AzlC"/>
    <property type="match status" value="1"/>
</dbReference>
<protein>
    <submittedName>
        <fullName evidence="9">Branched-chain amino acid transport protein azlC</fullName>
    </submittedName>
</protein>
<evidence type="ECO:0000256" key="1">
    <source>
        <dbReference type="ARBA" id="ARBA00004651"/>
    </source>
</evidence>
<dbReference type="HOGENOM" id="CLU_065777_4_0_12"/>
<evidence type="ECO:0000256" key="7">
    <source>
        <dbReference type="ARBA" id="ARBA00023136"/>
    </source>
</evidence>
<keyword evidence="5 8" id="KW-0812">Transmembrane</keyword>
<accession>V5WM12</accession>
<keyword evidence="3" id="KW-0813">Transport</keyword>
<dbReference type="AlphaFoldDB" id="V5WM12"/>
<name>V5WM12_9SPIO</name>
<keyword evidence="4" id="KW-1003">Cell membrane</keyword>
<gene>
    <name evidence="9" type="ORF">L21SP2_2791</name>
</gene>
<dbReference type="PANTHER" id="PTHR34979">
    <property type="entry name" value="INNER MEMBRANE PROTEIN YGAZ"/>
    <property type="match status" value="1"/>
</dbReference>
<dbReference type="eggNOG" id="COG1296">
    <property type="taxonomic scope" value="Bacteria"/>
</dbReference>
<proteinExistence type="inferred from homology"/>
<comment type="subcellular location">
    <subcellularLocation>
        <location evidence="1">Cell membrane</location>
        <topology evidence="1">Multi-pass membrane protein</topology>
    </subcellularLocation>
</comment>
<dbReference type="Proteomes" id="UP000018680">
    <property type="component" value="Chromosome"/>
</dbReference>
<organism evidence="9 10">
    <name type="scientific">Salinispira pacifica</name>
    <dbReference type="NCBI Taxonomy" id="1307761"/>
    <lineage>
        <taxon>Bacteria</taxon>
        <taxon>Pseudomonadati</taxon>
        <taxon>Spirochaetota</taxon>
        <taxon>Spirochaetia</taxon>
        <taxon>Spirochaetales</taxon>
        <taxon>Spirochaetaceae</taxon>
        <taxon>Salinispira</taxon>
    </lineage>
</organism>
<evidence type="ECO:0000256" key="8">
    <source>
        <dbReference type="SAM" id="Phobius"/>
    </source>
</evidence>
<dbReference type="PANTHER" id="PTHR34979:SF1">
    <property type="entry name" value="INNER MEMBRANE PROTEIN YGAZ"/>
    <property type="match status" value="1"/>
</dbReference>
<evidence type="ECO:0000313" key="10">
    <source>
        <dbReference type="Proteomes" id="UP000018680"/>
    </source>
</evidence>
<evidence type="ECO:0000256" key="4">
    <source>
        <dbReference type="ARBA" id="ARBA00022475"/>
    </source>
</evidence>
<feature type="transmembrane region" description="Helical" evidence="8">
    <location>
        <begin position="30"/>
        <end position="48"/>
    </location>
</feature>
<evidence type="ECO:0000256" key="5">
    <source>
        <dbReference type="ARBA" id="ARBA00022692"/>
    </source>
</evidence>
<feature type="transmembrane region" description="Helical" evidence="8">
    <location>
        <begin position="55"/>
        <end position="80"/>
    </location>
</feature>
<keyword evidence="7 8" id="KW-0472">Membrane</keyword>
<evidence type="ECO:0000256" key="3">
    <source>
        <dbReference type="ARBA" id="ARBA00022448"/>
    </source>
</evidence>
<dbReference type="KEGG" id="slr:L21SP2_2791"/>
<evidence type="ECO:0000256" key="6">
    <source>
        <dbReference type="ARBA" id="ARBA00022989"/>
    </source>
</evidence>
<sequence>MYLYVYAGYGYNAGMDQHVRTFISALRSTIPVFFGYMSIGIAFGFLLVTSGVHWIWALIISVAVFAGAAQFLAVGLISSGSSPVEIGIAVFLINARHMVYGLSLLERFQFFRRFKAYIIFGLTDETYGLLTTVEAPEGSDPEVFDFYITLLNHSYWILGSVSGALLGRVLPYDAPGIEFSMTALFTVLLIEQIKSIRKAAPFVLALGICILLHLLQVREQLLLPAIILSALGTMALPADENGGAS</sequence>
<evidence type="ECO:0000256" key="2">
    <source>
        <dbReference type="ARBA" id="ARBA00010735"/>
    </source>
</evidence>
<keyword evidence="6 8" id="KW-1133">Transmembrane helix</keyword>
<dbReference type="EMBL" id="CP006939">
    <property type="protein sequence ID" value="AHC16141.1"/>
    <property type="molecule type" value="Genomic_DNA"/>
</dbReference>
<feature type="transmembrane region" description="Helical" evidence="8">
    <location>
        <begin position="86"/>
        <end position="105"/>
    </location>
</feature>
<dbReference type="PATRIC" id="fig|1307761.3.peg.2781"/>
<keyword evidence="10" id="KW-1185">Reference proteome</keyword>
<dbReference type="GO" id="GO:0005886">
    <property type="term" value="C:plasma membrane"/>
    <property type="evidence" value="ECO:0007669"/>
    <property type="project" value="UniProtKB-SubCell"/>
</dbReference>
<dbReference type="GO" id="GO:1903785">
    <property type="term" value="P:L-valine transmembrane transport"/>
    <property type="evidence" value="ECO:0007669"/>
    <property type="project" value="TreeGrafter"/>
</dbReference>
<dbReference type="RefSeq" id="WP_024269038.1">
    <property type="nucleotide sequence ID" value="NC_023035.1"/>
</dbReference>
<evidence type="ECO:0000313" key="9">
    <source>
        <dbReference type="EMBL" id="AHC16141.1"/>
    </source>
</evidence>
<dbReference type="STRING" id="1307761.L21SP2_2791"/>
<feature type="transmembrane region" description="Helical" evidence="8">
    <location>
        <begin position="199"/>
        <end position="215"/>
    </location>
</feature>
<dbReference type="InterPro" id="IPR011606">
    <property type="entry name" value="Brnchd-chn_aa_trnsp_permease"/>
</dbReference>
<comment type="similarity">
    <text evidence="2">Belongs to the AzlC family.</text>
</comment>
<reference evidence="9 10" key="1">
    <citation type="journal article" date="2015" name="Stand. Genomic Sci.">
        <title>Complete genome sequence and description of Salinispira pacifica gen. nov., sp. nov., a novel spirochaete isolated form a hypersaline microbial mat.</title>
        <authorList>
            <person name="Ben Hania W."/>
            <person name="Joseph M."/>
            <person name="Schumann P."/>
            <person name="Bunk B."/>
            <person name="Fiebig A."/>
            <person name="Sproer C."/>
            <person name="Klenk H.P."/>
            <person name="Fardeau M.L."/>
            <person name="Spring S."/>
        </authorList>
    </citation>
    <scope>NUCLEOTIDE SEQUENCE [LARGE SCALE GENOMIC DNA]</scope>
    <source>
        <strain evidence="9 10">L21-RPul-D2</strain>
    </source>
</reference>